<comment type="subcellular location">
    <subcellularLocation>
        <location evidence="1">Membrane</location>
        <topology evidence="1">Multi-pass membrane protein</topology>
    </subcellularLocation>
</comment>
<feature type="transmembrane region" description="Helical" evidence="8">
    <location>
        <begin position="174"/>
        <end position="192"/>
    </location>
</feature>
<dbReference type="InterPro" id="IPR050360">
    <property type="entry name" value="MFS_Sugar_Transporters"/>
</dbReference>
<dbReference type="PANTHER" id="PTHR48022">
    <property type="entry name" value="PLASTIDIC GLUCOSE TRANSPORTER 4"/>
    <property type="match status" value="1"/>
</dbReference>
<proteinExistence type="inferred from homology"/>
<keyword evidence="6 8" id="KW-0472">Membrane</keyword>
<name>A0A3E2GV12_SCYLI</name>
<dbReference type="PRINTS" id="PR00171">
    <property type="entry name" value="SUGRTRNSPORT"/>
</dbReference>
<dbReference type="FunFam" id="1.20.1250.20:FF:000134">
    <property type="entry name" value="MFS sugar transporter protein"/>
    <property type="match status" value="1"/>
</dbReference>
<evidence type="ECO:0000313" key="10">
    <source>
        <dbReference type="EMBL" id="RFU25014.1"/>
    </source>
</evidence>
<dbReference type="InterPro" id="IPR003663">
    <property type="entry name" value="Sugar/inositol_transpt"/>
</dbReference>
<dbReference type="SUPFAM" id="SSF103473">
    <property type="entry name" value="MFS general substrate transporter"/>
    <property type="match status" value="1"/>
</dbReference>
<dbReference type="InterPro" id="IPR005829">
    <property type="entry name" value="Sugar_transporter_CS"/>
</dbReference>
<dbReference type="PANTHER" id="PTHR48022:SF28">
    <property type="entry name" value="MAJOR FACILITATOR SUPERFAMILY (MFS) PROFILE DOMAIN-CONTAINING PROTEIN-RELATED"/>
    <property type="match status" value="1"/>
</dbReference>
<dbReference type="InterPro" id="IPR020846">
    <property type="entry name" value="MFS_dom"/>
</dbReference>
<organism evidence="10 11">
    <name type="scientific">Scytalidium lignicola</name>
    <name type="common">Hyphomycete</name>
    <dbReference type="NCBI Taxonomy" id="5539"/>
    <lineage>
        <taxon>Eukaryota</taxon>
        <taxon>Fungi</taxon>
        <taxon>Dikarya</taxon>
        <taxon>Ascomycota</taxon>
        <taxon>Pezizomycotina</taxon>
        <taxon>Leotiomycetes</taxon>
        <taxon>Leotiomycetes incertae sedis</taxon>
        <taxon>Scytalidium</taxon>
    </lineage>
</organism>
<dbReference type="GO" id="GO:0016020">
    <property type="term" value="C:membrane"/>
    <property type="evidence" value="ECO:0007669"/>
    <property type="project" value="UniProtKB-SubCell"/>
</dbReference>
<comment type="similarity">
    <text evidence="2 7">Belongs to the major facilitator superfamily. Sugar transporter (TC 2.A.1.1) family.</text>
</comment>
<feature type="transmembrane region" description="Helical" evidence="8">
    <location>
        <begin position="388"/>
        <end position="416"/>
    </location>
</feature>
<feature type="transmembrane region" description="Helical" evidence="8">
    <location>
        <begin position="32"/>
        <end position="50"/>
    </location>
</feature>
<evidence type="ECO:0000259" key="9">
    <source>
        <dbReference type="PROSITE" id="PS50850"/>
    </source>
</evidence>
<dbReference type="Proteomes" id="UP000258309">
    <property type="component" value="Unassembled WGS sequence"/>
</dbReference>
<dbReference type="Gene3D" id="1.20.1250.20">
    <property type="entry name" value="MFS general substrate transporter like domains"/>
    <property type="match status" value="1"/>
</dbReference>
<protein>
    <recommendedName>
        <fullName evidence="9">Major facilitator superfamily (MFS) profile domain-containing protein</fullName>
    </recommendedName>
</protein>
<dbReference type="PROSITE" id="PS00216">
    <property type="entry name" value="SUGAR_TRANSPORT_1"/>
    <property type="match status" value="1"/>
</dbReference>
<feature type="transmembrane region" description="Helical" evidence="8">
    <location>
        <begin position="332"/>
        <end position="352"/>
    </location>
</feature>
<evidence type="ECO:0000256" key="6">
    <source>
        <dbReference type="ARBA" id="ARBA00023136"/>
    </source>
</evidence>
<dbReference type="InterPro" id="IPR005828">
    <property type="entry name" value="MFS_sugar_transport-like"/>
</dbReference>
<gene>
    <name evidence="10" type="ORF">B7463_g11324</name>
</gene>
<keyword evidence="11" id="KW-1185">Reference proteome</keyword>
<dbReference type="InterPro" id="IPR036259">
    <property type="entry name" value="MFS_trans_sf"/>
</dbReference>
<accession>A0A3E2GV12</accession>
<evidence type="ECO:0000256" key="5">
    <source>
        <dbReference type="ARBA" id="ARBA00022989"/>
    </source>
</evidence>
<feature type="transmembrane region" description="Helical" evidence="8">
    <location>
        <begin position="428"/>
        <end position="445"/>
    </location>
</feature>
<sequence length="523" mass="57367">MPGLSSLHDPSKPDTIIKGYHTMGLIRLRGDSLAWTTIASCSAAMLLFGYDQGVMSGLITSDSFKQEIFGTLNPSTSISGLVVAIYEIGAFVGAVSKRVPVADDQNTGQLLGRRWTTAIGQVIIIIGAALQASSHGLGQMITARVITGVGMGQVTATVPVWNAEIARASYRGKAGACLSLCAVTGLVISYWVDYAASFYSSDFSYRFPLSLQILFCLLQLSTIPFLPESPRWLMAKNRDAKATDIILAISDAESLESSAEAAAMVADIKFALENESDGLSAWKEMFTMGPLQYFRRILLAFGIQAMQQLTGINVIAYYSTVIFKQSVHMSDHLALLMGGFVSLAFFAGTVISIPIIDSFGRRPLIMYGLACTCIGMTITAIGTSKDTFSYGVAATFGVFFFNFNFGIGFQATAWLYGVEVTPLKLRHFSGAIAAASGWIWNYAVVQVTQPGIQSIGYKYFIVWAVLNFTWFWVIFFFYPETARKTLEELDFIFMDPDDLPQVKGEHFEKEKERRVSEEHIEVV</sequence>
<dbReference type="GO" id="GO:0005351">
    <property type="term" value="F:carbohydrate:proton symporter activity"/>
    <property type="evidence" value="ECO:0007669"/>
    <property type="project" value="TreeGrafter"/>
</dbReference>
<feature type="transmembrane region" description="Helical" evidence="8">
    <location>
        <begin position="204"/>
        <end position="226"/>
    </location>
</feature>
<evidence type="ECO:0000256" key="4">
    <source>
        <dbReference type="ARBA" id="ARBA00022692"/>
    </source>
</evidence>
<dbReference type="EMBL" id="NCSJ02000374">
    <property type="protein sequence ID" value="RFU25014.1"/>
    <property type="molecule type" value="Genomic_DNA"/>
</dbReference>
<feature type="transmembrane region" description="Helical" evidence="8">
    <location>
        <begin position="457"/>
        <end position="478"/>
    </location>
</feature>
<keyword evidence="3 7" id="KW-0813">Transport</keyword>
<feature type="transmembrane region" description="Helical" evidence="8">
    <location>
        <begin position="364"/>
        <end position="382"/>
    </location>
</feature>
<dbReference type="AlphaFoldDB" id="A0A3E2GV12"/>
<comment type="caution">
    <text evidence="10">The sequence shown here is derived from an EMBL/GenBank/DDBJ whole genome shotgun (WGS) entry which is preliminary data.</text>
</comment>
<keyword evidence="4 8" id="KW-0812">Transmembrane</keyword>
<dbReference type="OrthoDB" id="6612291at2759"/>
<reference evidence="10 11" key="1">
    <citation type="submission" date="2018-05" db="EMBL/GenBank/DDBJ databases">
        <title>Draft genome sequence of Scytalidium lignicola DSM 105466, a ubiquitous saprotrophic fungus.</title>
        <authorList>
            <person name="Buettner E."/>
            <person name="Gebauer A.M."/>
            <person name="Hofrichter M."/>
            <person name="Liers C."/>
            <person name="Kellner H."/>
        </authorList>
    </citation>
    <scope>NUCLEOTIDE SEQUENCE [LARGE SCALE GENOMIC DNA]</scope>
    <source>
        <strain evidence="10 11">DSM 105466</strain>
    </source>
</reference>
<evidence type="ECO:0000313" key="11">
    <source>
        <dbReference type="Proteomes" id="UP000258309"/>
    </source>
</evidence>
<dbReference type="NCBIfam" id="TIGR00879">
    <property type="entry name" value="SP"/>
    <property type="match status" value="1"/>
</dbReference>
<feature type="transmembrane region" description="Helical" evidence="8">
    <location>
        <begin position="297"/>
        <end position="320"/>
    </location>
</feature>
<evidence type="ECO:0000256" key="8">
    <source>
        <dbReference type="SAM" id="Phobius"/>
    </source>
</evidence>
<feature type="non-terminal residue" evidence="10">
    <location>
        <position position="523"/>
    </location>
</feature>
<evidence type="ECO:0000256" key="1">
    <source>
        <dbReference type="ARBA" id="ARBA00004141"/>
    </source>
</evidence>
<feature type="domain" description="Major facilitator superfamily (MFS) profile" evidence="9">
    <location>
        <begin position="37"/>
        <end position="482"/>
    </location>
</feature>
<evidence type="ECO:0000256" key="7">
    <source>
        <dbReference type="RuleBase" id="RU003346"/>
    </source>
</evidence>
<evidence type="ECO:0000256" key="3">
    <source>
        <dbReference type="ARBA" id="ARBA00022448"/>
    </source>
</evidence>
<evidence type="ECO:0000256" key="2">
    <source>
        <dbReference type="ARBA" id="ARBA00010992"/>
    </source>
</evidence>
<feature type="non-terminal residue" evidence="10">
    <location>
        <position position="1"/>
    </location>
</feature>
<dbReference type="Pfam" id="PF00083">
    <property type="entry name" value="Sugar_tr"/>
    <property type="match status" value="1"/>
</dbReference>
<dbReference type="PROSITE" id="PS50850">
    <property type="entry name" value="MFS"/>
    <property type="match status" value="1"/>
</dbReference>
<keyword evidence="5 8" id="KW-1133">Transmembrane helix</keyword>